<dbReference type="OrthoDB" id="19588at2759"/>
<dbReference type="Gene3D" id="1.25.40.10">
    <property type="entry name" value="Tetratricopeptide repeat domain"/>
    <property type="match status" value="4"/>
</dbReference>
<protein>
    <recommendedName>
        <fullName evidence="6">UDP-N-acetylglucosamine--peptide N-acetylglucosaminyltransferase SPINDLY</fullName>
    </recommendedName>
</protein>
<gene>
    <name evidence="4" type="ORF">RFH988_LOCUS5291</name>
</gene>
<dbReference type="Pfam" id="PF13374">
    <property type="entry name" value="TPR_10"/>
    <property type="match status" value="2"/>
</dbReference>
<feature type="repeat" description="TPR" evidence="3">
    <location>
        <begin position="497"/>
        <end position="530"/>
    </location>
</feature>
<dbReference type="SMART" id="SM00028">
    <property type="entry name" value="TPR"/>
    <property type="match status" value="14"/>
</dbReference>
<feature type="repeat" description="TPR" evidence="3">
    <location>
        <begin position="665"/>
        <end position="698"/>
    </location>
</feature>
<dbReference type="Gene3D" id="3.90.176.10">
    <property type="entry name" value="Toxin ADP-ribosyltransferase, Chain A, domain 1"/>
    <property type="match status" value="1"/>
</dbReference>
<feature type="repeat" description="TPR" evidence="3">
    <location>
        <begin position="917"/>
        <end position="950"/>
    </location>
</feature>
<dbReference type="SUPFAM" id="SSF48452">
    <property type="entry name" value="TPR-like"/>
    <property type="match status" value="3"/>
</dbReference>
<dbReference type="PRINTS" id="PR00381">
    <property type="entry name" value="KINESINLIGHT"/>
</dbReference>
<dbReference type="Pfam" id="PF00515">
    <property type="entry name" value="TPR_1"/>
    <property type="match status" value="1"/>
</dbReference>
<feature type="repeat" description="TPR" evidence="3">
    <location>
        <begin position="581"/>
        <end position="614"/>
    </location>
</feature>
<feature type="repeat" description="TPR" evidence="3">
    <location>
        <begin position="455"/>
        <end position="488"/>
    </location>
</feature>
<feature type="repeat" description="TPR" evidence="3">
    <location>
        <begin position="791"/>
        <end position="824"/>
    </location>
</feature>
<dbReference type="PROSITE" id="PS50005">
    <property type="entry name" value="TPR"/>
    <property type="match status" value="13"/>
</dbReference>
<proteinExistence type="predicted"/>
<evidence type="ECO:0008006" key="6">
    <source>
        <dbReference type="Google" id="ProtNLM"/>
    </source>
</evidence>
<feature type="repeat" description="TPR" evidence="3">
    <location>
        <begin position="875"/>
        <end position="908"/>
    </location>
</feature>
<evidence type="ECO:0000256" key="3">
    <source>
        <dbReference type="PROSITE-ProRule" id="PRU00339"/>
    </source>
</evidence>
<dbReference type="SUPFAM" id="SSF56399">
    <property type="entry name" value="ADP-ribosylation"/>
    <property type="match status" value="1"/>
</dbReference>
<keyword evidence="2 3" id="KW-0802">TPR repeat</keyword>
<evidence type="ECO:0000256" key="2">
    <source>
        <dbReference type="ARBA" id="ARBA00022803"/>
    </source>
</evidence>
<name>A0A813UKX8_9BILA</name>
<feature type="repeat" description="TPR" evidence="3">
    <location>
        <begin position="959"/>
        <end position="992"/>
    </location>
</feature>
<feature type="repeat" description="TPR" evidence="3">
    <location>
        <begin position="623"/>
        <end position="656"/>
    </location>
</feature>
<dbReference type="AlphaFoldDB" id="A0A813UKX8"/>
<evidence type="ECO:0000313" key="4">
    <source>
        <dbReference type="EMBL" id="CAF0828119.1"/>
    </source>
</evidence>
<evidence type="ECO:0000313" key="5">
    <source>
        <dbReference type="Proteomes" id="UP000663882"/>
    </source>
</evidence>
<dbReference type="EMBL" id="CAJNOO010000148">
    <property type="protein sequence ID" value="CAF0828119.1"/>
    <property type="molecule type" value="Genomic_DNA"/>
</dbReference>
<dbReference type="Pfam" id="PF13424">
    <property type="entry name" value="TPR_12"/>
    <property type="match status" value="5"/>
</dbReference>
<sequence>MTTTAPSGRAAMAITNSTTVLSRPVRRVLQNFFLVWFDANFDGSKDDYKKSIQHLQYIVTTITTFTDVDQCVDFLSDIEDEKIFMIVSGTLEQHTILEIQALPQLHSIYILCDNQSIHEHWTKTIPKVKGIYTKIEPICEALRIDCRHCDRDMISISFNGIDPLFMYTQLLKETFLEINDDDTKSIKEFVDYCRLQGDITENHIDKIEKEYRLHTPIWWYTGPYFIYSMVNRGLRLMDVDIILKMGFFIRHLHQHIENLHRAQQSTDTTSGTPFQVFRGQSLSVDNFEKLKQTKGGLMSFNNFLSTSRDRHFSLEIFARPAALIDSSSVGILFVMIIDPMLCETSSTPFAHVQQESFFEDQEQEILFSTHTIFRIDQIEPVHDDHTNRLWQVDLTLTGNNNHDLNTLTAHIREELSNATGWSRLGEILIKLGHAAKSEHLYQILLEHAPSNKESSHYIHQLGSVYNHMGEYSKALSFYERSVEIRKIDLLPNHPAFATSYNDIGLVYSNMGEYPKALSSYAQSLGIRKIALPPNHPHFAISYNNIGFVYNNMGEYSKALSSYEQSLEIKKIALPPNHPELATSYNNIGTVYNDMGEYSKALSSYEQSLEIKKTALPPNHPDFAQSYNNIGLLYNNMGEYSKALSSYEQSLEIKKTALPSNHPDLAGTYNNIGSVYFNMGEYSKALSSYERSLEIRKIALPPNHPELAISYNNIGLLYNNMGEYSKALSSYEQSLEIDKIALPPNHPELAISYNNIGLVYNNMGEYSKALSSYEQSLEIDKIALPPNHPELATIYNNIGLVYNNIGEYSKALSFYEQSLEIRKIALLANHPDLATSYNNIGLVYSNIGEYSKALSSYEQSLEIRKITLPPNHPDFAQSYNNIGLVYNNMGDYSKALSSYEQSLEIDKIALPANHPALAAIYNNIGLTYNDMGEYSKALSFYEQSLEIRKIAFPRNHRQLTTSYNNIGNVYDKMGEYSTALSYYEEAEEILQKALPSTHPHIELEKMKD</sequence>
<feature type="repeat" description="TPR" evidence="3">
    <location>
        <begin position="833"/>
        <end position="866"/>
    </location>
</feature>
<feature type="repeat" description="TPR" evidence="3">
    <location>
        <begin position="539"/>
        <end position="572"/>
    </location>
</feature>
<keyword evidence="1" id="KW-0677">Repeat</keyword>
<dbReference type="Proteomes" id="UP000663882">
    <property type="component" value="Unassembled WGS sequence"/>
</dbReference>
<dbReference type="PANTHER" id="PTHR45641">
    <property type="entry name" value="TETRATRICOPEPTIDE REPEAT PROTEIN (AFU_ORTHOLOGUE AFUA_6G03870)"/>
    <property type="match status" value="1"/>
</dbReference>
<comment type="caution">
    <text evidence="4">The sequence shown here is derived from an EMBL/GenBank/DDBJ whole genome shotgun (WGS) entry which is preliminary data.</text>
</comment>
<dbReference type="PROSITE" id="PS50293">
    <property type="entry name" value="TPR_REGION"/>
    <property type="match status" value="11"/>
</dbReference>
<accession>A0A813UKX8</accession>
<dbReference type="InterPro" id="IPR019734">
    <property type="entry name" value="TPR_rpt"/>
</dbReference>
<dbReference type="InterPro" id="IPR011990">
    <property type="entry name" value="TPR-like_helical_dom_sf"/>
</dbReference>
<evidence type="ECO:0000256" key="1">
    <source>
        <dbReference type="ARBA" id="ARBA00022737"/>
    </source>
</evidence>
<feature type="repeat" description="TPR" evidence="3">
    <location>
        <begin position="707"/>
        <end position="740"/>
    </location>
</feature>
<organism evidence="4 5">
    <name type="scientific">Rotaria sordida</name>
    <dbReference type="NCBI Taxonomy" id="392033"/>
    <lineage>
        <taxon>Eukaryota</taxon>
        <taxon>Metazoa</taxon>
        <taxon>Spiralia</taxon>
        <taxon>Gnathifera</taxon>
        <taxon>Rotifera</taxon>
        <taxon>Eurotatoria</taxon>
        <taxon>Bdelloidea</taxon>
        <taxon>Philodinida</taxon>
        <taxon>Philodinidae</taxon>
        <taxon>Rotaria</taxon>
    </lineage>
</organism>
<reference evidence="4" key="1">
    <citation type="submission" date="2021-02" db="EMBL/GenBank/DDBJ databases">
        <authorList>
            <person name="Nowell W R."/>
        </authorList>
    </citation>
    <scope>NUCLEOTIDE SEQUENCE</scope>
</reference>
<feature type="repeat" description="TPR" evidence="3">
    <location>
        <begin position="749"/>
        <end position="782"/>
    </location>
</feature>
<dbReference type="PANTHER" id="PTHR45641:SF1">
    <property type="entry name" value="AAA+ ATPASE DOMAIN-CONTAINING PROTEIN"/>
    <property type="match status" value="1"/>
</dbReference>